<name>M2Y0M0_GALSU</name>
<dbReference type="GeneID" id="17088158"/>
<evidence type="ECO:0000259" key="3">
    <source>
        <dbReference type="PROSITE" id="PS50090"/>
    </source>
</evidence>
<dbReference type="Proteomes" id="UP000030680">
    <property type="component" value="Unassembled WGS sequence"/>
</dbReference>
<evidence type="ECO:0000313" key="6">
    <source>
        <dbReference type="Proteomes" id="UP000030680"/>
    </source>
</evidence>
<sequence>MVVEKLRDHVEENPKMVAGLSKSNDKDDTSCDSVCSVFEKMKPYWVRTEVDEQTQHIPISPISSQSCLCSSNNSSSEDSPVVHSPMLKVKHGMEMPMNRCQQSEERNCRLTNNSILNPCLSSSYQTTTMFQVSSPENMMPLEGNQTTVMNNGFYQAATYSWFDMRTYFNAIRWQTRVPFEQQENRMEQLMHPLYNYQPTRTRILPTAEPGDFSNIGYGYTNVARSDQQSMENHRINKQQALLSNHESHSLCSEPKTIKKRHIKLDDGRNESTSSAGKANKLKKCKRENYLRFERWEEENLLRGVEKYGVGKWTSILRTFAFQKKRSAIDLKDKYRNIVRAKRRAHLAQLNAMKL</sequence>
<dbReference type="Gramene" id="EME29354">
    <property type="protein sequence ID" value="EME29354"/>
    <property type="gene ID" value="Gasu_31830"/>
</dbReference>
<dbReference type="CDD" id="cd11660">
    <property type="entry name" value="SANT_TRF"/>
    <property type="match status" value="1"/>
</dbReference>
<keyword evidence="6" id="KW-1185">Reference proteome</keyword>
<proteinExistence type="predicted"/>
<reference evidence="6" key="1">
    <citation type="journal article" date="2013" name="Science">
        <title>Gene transfer from bacteria and archaea facilitated evolution of an extremophilic eukaryote.</title>
        <authorList>
            <person name="Schonknecht G."/>
            <person name="Chen W.H."/>
            <person name="Ternes C.M."/>
            <person name="Barbier G.G."/>
            <person name="Shrestha R.P."/>
            <person name="Stanke M."/>
            <person name="Brautigam A."/>
            <person name="Baker B.J."/>
            <person name="Banfield J.F."/>
            <person name="Garavito R.M."/>
            <person name="Carr K."/>
            <person name="Wilkerson C."/>
            <person name="Rensing S.A."/>
            <person name="Gagneul D."/>
            <person name="Dickenson N.E."/>
            <person name="Oesterhelt C."/>
            <person name="Lercher M.J."/>
            <person name="Weber A.P."/>
        </authorList>
    </citation>
    <scope>NUCLEOTIDE SEQUENCE [LARGE SCALE GENOMIC DNA]</scope>
    <source>
        <strain evidence="6">074W</strain>
    </source>
</reference>
<dbReference type="AlphaFoldDB" id="M2Y0M0"/>
<evidence type="ECO:0000256" key="1">
    <source>
        <dbReference type="ARBA" id="ARBA00023242"/>
    </source>
</evidence>
<protein>
    <submittedName>
        <fullName evidence="5">MYB-related transcription factor</fullName>
    </submittedName>
</protein>
<dbReference type="RefSeq" id="XP_005705874.1">
    <property type="nucleotide sequence ID" value="XM_005705817.1"/>
</dbReference>
<evidence type="ECO:0000259" key="4">
    <source>
        <dbReference type="PROSITE" id="PS51294"/>
    </source>
</evidence>
<feature type="domain" description="HTH myb-type" evidence="4">
    <location>
        <begin position="296"/>
        <end position="342"/>
    </location>
</feature>
<dbReference type="InterPro" id="IPR017930">
    <property type="entry name" value="Myb_dom"/>
</dbReference>
<dbReference type="InterPro" id="IPR001005">
    <property type="entry name" value="SANT/Myb"/>
</dbReference>
<organism evidence="5 6">
    <name type="scientific">Galdieria sulphuraria</name>
    <name type="common">Red alga</name>
    <dbReference type="NCBI Taxonomy" id="130081"/>
    <lineage>
        <taxon>Eukaryota</taxon>
        <taxon>Rhodophyta</taxon>
        <taxon>Bangiophyceae</taxon>
        <taxon>Galdieriales</taxon>
        <taxon>Galdieriaceae</taxon>
        <taxon>Galdieria</taxon>
    </lineage>
</organism>
<dbReference type="SUPFAM" id="SSF46689">
    <property type="entry name" value="Homeodomain-like"/>
    <property type="match status" value="1"/>
</dbReference>
<evidence type="ECO:0000313" key="5">
    <source>
        <dbReference type="EMBL" id="EME29354.1"/>
    </source>
</evidence>
<dbReference type="Pfam" id="PF00249">
    <property type="entry name" value="Myb_DNA-binding"/>
    <property type="match status" value="1"/>
</dbReference>
<dbReference type="InterPro" id="IPR052450">
    <property type="entry name" value="TRBD-Containing_Protein"/>
</dbReference>
<dbReference type="KEGG" id="gsl:Gasu_31830"/>
<accession>M2Y0M0</accession>
<dbReference type="PROSITE" id="PS51294">
    <property type="entry name" value="HTH_MYB"/>
    <property type="match status" value="1"/>
</dbReference>
<dbReference type="eggNOG" id="ENOG502SBUF">
    <property type="taxonomic scope" value="Eukaryota"/>
</dbReference>
<evidence type="ECO:0000256" key="2">
    <source>
        <dbReference type="SAM" id="MobiDB-lite"/>
    </source>
</evidence>
<dbReference type="PANTHER" id="PTHR46734:SF1">
    <property type="entry name" value="TELOMERIC REPEAT-BINDING FACTOR 1"/>
    <property type="match status" value="1"/>
</dbReference>
<dbReference type="EMBL" id="KB454509">
    <property type="protein sequence ID" value="EME29354.1"/>
    <property type="molecule type" value="Genomic_DNA"/>
</dbReference>
<dbReference type="PROSITE" id="PS50090">
    <property type="entry name" value="MYB_LIKE"/>
    <property type="match status" value="1"/>
</dbReference>
<feature type="region of interest" description="Disordered" evidence="2">
    <location>
        <begin position="1"/>
        <end position="26"/>
    </location>
</feature>
<feature type="compositionally biased region" description="Basic and acidic residues" evidence="2">
    <location>
        <begin position="1"/>
        <end position="14"/>
    </location>
</feature>
<dbReference type="SMART" id="SM00717">
    <property type="entry name" value="SANT"/>
    <property type="match status" value="1"/>
</dbReference>
<dbReference type="Gene3D" id="1.10.246.220">
    <property type="match status" value="1"/>
</dbReference>
<keyword evidence="1" id="KW-0539">Nucleus</keyword>
<dbReference type="OrthoDB" id="608866at2759"/>
<gene>
    <name evidence="5" type="ORF">Gasu_31830</name>
</gene>
<dbReference type="InterPro" id="IPR009057">
    <property type="entry name" value="Homeodomain-like_sf"/>
</dbReference>
<feature type="domain" description="Myb-like" evidence="3">
    <location>
        <begin position="296"/>
        <end position="338"/>
    </location>
</feature>
<dbReference type="PANTHER" id="PTHR46734">
    <property type="entry name" value="TELOMERIC REPEAT-BINDING FACTOR 1 TERF1"/>
    <property type="match status" value="1"/>
</dbReference>